<reference evidence="3" key="1">
    <citation type="submission" date="2022-12" db="EMBL/GenBank/DDBJ databases">
        <authorList>
            <person name="Petersen C."/>
        </authorList>
    </citation>
    <scope>NUCLEOTIDE SEQUENCE</scope>
    <source>
        <strain evidence="3">IBT 21472</strain>
    </source>
</reference>
<proteinExistence type="predicted"/>
<dbReference type="InterPro" id="IPR013665">
    <property type="entry name" value="Sfi1_dom"/>
</dbReference>
<dbReference type="EMBL" id="JAPZBO010000001">
    <property type="protein sequence ID" value="KAJ5331646.1"/>
    <property type="molecule type" value="Genomic_DNA"/>
</dbReference>
<name>A0A9W9QDG0_9EURO</name>
<feature type="region of interest" description="Disordered" evidence="1">
    <location>
        <begin position="947"/>
        <end position="966"/>
    </location>
</feature>
<feature type="region of interest" description="Disordered" evidence="1">
    <location>
        <begin position="159"/>
        <end position="203"/>
    </location>
</feature>
<dbReference type="AlphaFoldDB" id="A0A9W9QDG0"/>
<protein>
    <submittedName>
        <fullName evidence="3">Sfi1 spindle body</fullName>
    </submittedName>
</protein>
<accession>A0A9W9QDG0</accession>
<evidence type="ECO:0000313" key="4">
    <source>
        <dbReference type="Proteomes" id="UP001147746"/>
    </source>
</evidence>
<dbReference type="Pfam" id="PF08457">
    <property type="entry name" value="Sfi1"/>
    <property type="match status" value="1"/>
</dbReference>
<feature type="compositionally biased region" description="Basic and acidic residues" evidence="1">
    <location>
        <begin position="288"/>
        <end position="298"/>
    </location>
</feature>
<sequence>MPPIPSQRRAVTEETSSLSDDDVGFLYQVVSRAEGKPEVEQLPFRALFAAYDEVIKEHDSSADPGHACLRFLFKMGSKGVEGPTLFDKFENALQQMGIVMDFGEDPSTELNETQESEHYSINGAHTQPTDTDLFHTTNGTPITPRRRASFNTTVDIGEDATQKSLIERPSSRSSMSRLQVGKPDFSKPKLSPNPKLPNGILNSPDRTHLIAQFLDVGRRLISRLDSVQHKDVDKEGKPLTNGVVARSAVDHDRSKRMTISKKPRRSHSISSSDSFALGESKSVSSQTAEHDDFEKEEASPELLYRPQLSDLLRDASTFNMYRQRAICRRILTQWLKRAFRNRQIRETRETVAINRDRGTLLRQAFEPWRAIIQDKRHTARTERFFKHLEERSSRARDLYLMTKAFTHWAQLTSEEVARTSAARQHVLSVKYFNAWREITAVNELKAQRFVLQKPFNKWRKKISDMKEAESQAVTVHNTNLRNASYWQWFWGFCERRAPEWYDHRLKRRSLLYWLRSFRTNRERDHEINIHNRRSVLGSAFQAWSQRSKDIVFAQRKADDSLHLQALRETFDEWKIQARLAPPASQVSGMVSGRILQNALSKWVAKARMADQAEKVNRLRAERNAWTSWNDTLRCLALRARIDERLKMETLYKWILAERFQLMRRIHEQRIKREVFTRFVTNTRDTYTRLLFHAENHEEHRSEDLVRAKFTLWREQIQLQREREYAAFEFYAPRLMQESVMAWRSKHEQIVKMEAWARDADFYFLMKKSLKHWQKASLKSAKRRRQEAYAMIRRKTKINLASKAISTWSRQTQSILNMEQQAVAMDREKVLRLVSELYARWHEKTLQRAQDCQDADWNYFREIAFNQLIQMSETYVIRREMEDTADSMYRSHVLRNAGASLRKLSLRVFQMSNTAETAEAMRERTLRRHSRNLFRDWVEQARLKLEARDSPGPAMTPARFPGPPNMTPARFSNFGGADGGSALFDPWIQNPSETPFKLTDFTMTSQEPASATPLTTPNYMNSPSKRAARARALAQMSTTPATPLHTPFAHRLLRASASTSQIASSMRPRTGRRSSMGTSVRFVDDELPESPTDGRKSANRRL</sequence>
<comment type="caution">
    <text evidence="3">The sequence shown here is derived from an EMBL/GenBank/DDBJ whole genome shotgun (WGS) entry which is preliminary data.</text>
</comment>
<feature type="region of interest" description="Disordered" evidence="1">
    <location>
        <begin position="232"/>
        <end position="299"/>
    </location>
</feature>
<feature type="compositionally biased region" description="Low complexity" evidence="1">
    <location>
        <begin position="188"/>
        <end position="198"/>
    </location>
</feature>
<organism evidence="3 4">
    <name type="scientific">Penicillium atrosanguineum</name>
    <dbReference type="NCBI Taxonomy" id="1132637"/>
    <lineage>
        <taxon>Eukaryota</taxon>
        <taxon>Fungi</taxon>
        <taxon>Dikarya</taxon>
        <taxon>Ascomycota</taxon>
        <taxon>Pezizomycotina</taxon>
        <taxon>Eurotiomycetes</taxon>
        <taxon>Eurotiomycetidae</taxon>
        <taxon>Eurotiales</taxon>
        <taxon>Aspergillaceae</taxon>
        <taxon>Penicillium</taxon>
    </lineage>
</organism>
<dbReference type="OrthoDB" id="5215300at2759"/>
<feature type="compositionally biased region" description="Basic residues" evidence="1">
    <location>
        <begin position="256"/>
        <end position="267"/>
    </location>
</feature>
<evidence type="ECO:0000313" key="3">
    <source>
        <dbReference type="EMBL" id="KAJ5331646.1"/>
    </source>
</evidence>
<dbReference type="Proteomes" id="UP001147746">
    <property type="component" value="Unassembled WGS sequence"/>
</dbReference>
<reference evidence="3" key="2">
    <citation type="journal article" date="2023" name="IMA Fungus">
        <title>Comparative genomic study of the Penicillium genus elucidates a diverse pangenome and 15 lateral gene transfer events.</title>
        <authorList>
            <person name="Petersen C."/>
            <person name="Sorensen T."/>
            <person name="Nielsen M.R."/>
            <person name="Sondergaard T.E."/>
            <person name="Sorensen J.L."/>
            <person name="Fitzpatrick D.A."/>
            <person name="Frisvad J.C."/>
            <person name="Nielsen K.L."/>
        </authorList>
    </citation>
    <scope>NUCLEOTIDE SEQUENCE</scope>
    <source>
        <strain evidence="3">IBT 21472</strain>
    </source>
</reference>
<gene>
    <name evidence="3" type="ORF">N7476_001429</name>
</gene>
<feature type="region of interest" description="Disordered" evidence="1">
    <location>
        <begin position="1058"/>
        <end position="1101"/>
    </location>
</feature>
<evidence type="ECO:0000256" key="1">
    <source>
        <dbReference type="SAM" id="MobiDB-lite"/>
    </source>
</evidence>
<feature type="domain" description="Sfi1 spindle body" evidence="2">
    <location>
        <begin position="372"/>
        <end position="940"/>
    </location>
</feature>
<keyword evidence="4" id="KW-1185">Reference proteome</keyword>
<evidence type="ECO:0000259" key="2">
    <source>
        <dbReference type="Pfam" id="PF08457"/>
    </source>
</evidence>